<protein>
    <submittedName>
        <fullName evidence="2">Uncharacterized protein</fullName>
    </submittedName>
</protein>
<gene>
    <name evidence="2" type="ORF">E2C01_092993</name>
</gene>
<accession>A0A5B7JS60</accession>
<feature type="region of interest" description="Disordered" evidence="1">
    <location>
        <begin position="52"/>
        <end position="80"/>
    </location>
</feature>
<organism evidence="2 3">
    <name type="scientific">Portunus trituberculatus</name>
    <name type="common">Swimming crab</name>
    <name type="synonym">Neptunus trituberculatus</name>
    <dbReference type="NCBI Taxonomy" id="210409"/>
    <lineage>
        <taxon>Eukaryota</taxon>
        <taxon>Metazoa</taxon>
        <taxon>Ecdysozoa</taxon>
        <taxon>Arthropoda</taxon>
        <taxon>Crustacea</taxon>
        <taxon>Multicrustacea</taxon>
        <taxon>Malacostraca</taxon>
        <taxon>Eumalacostraca</taxon>
        <taxon>Eucarida</taxon>
        <taxon>Decapoda</taxon>
        <taxon>Pleocyemata</taxon>
        <taxon>Brachyura</taxon>
        <taxon>Eubrachyura</taxon>
        <taxon>Portunoidea</taxon>
        <taxon>Portunidae</taxon>
        <taxon>Portuninae</taxon>
        <taxon>Portunus</taxon>
    </lineage>
</organism>
<reference evidence="2 3" key="1">
    <citation type="submission" date="2019-05" db="EMBL/GenBank/DDBJ databases">
        <title>Another draft genome of Portunus trituberculatus and its Hox gene families provides insights of decapod evolution.</title>
        <authorList>
            <person name="Jeong J.-H."/>
            <person name="Song I."/>
            <person name="Kim S."/>
            <person name="Choi T."/>
            <person name="Kim D."/>
            <person name="Ryu S."/>
            <person name="Kim W."/>
        </authorList>
    </citation>
    <scope>NUCLEOTIDE SEQUENCE [LARGE SCALE GENOMIC DNA]</scope>
    <source>
        <tissue evidence="2">Muscle</tissue>
    </source>
</reference>
<proteinExistence type="predicted"/>
<name>A0A5B7JS60_PORTR</name>
<sequence>MSSSSLTLAEKPEKVVGEQEGDGPWAPRILSPTGASADPAEYGSCCLSAFKASTSPRKSAKASNTTDQGTGEVRREPRVSSALSCSLTESRCPHERRDECLLLLLSVL</sequence>
<feature type="region of interest" description="Disordered" evidence="1">
    <location>
        <begin position="1"/>
        <end position="39"/>
    </location>
</feature>
<evidence type="ECO:0000313" key="2">
    <source>
        <dbReference type="EMBL" id="MPC97669.1"/>
    </source>
</evidence>
<evidence type="ECO:0000256" key="1">
    <source>
        <dbReference type="SAM" id="MobiDB-lite"/>
    </source>
</evidence>
<dbReference type="Proteomes" id="UP000324222">
    <property type="component" value="Unassembled WGS sequence"/>
</dbReference>
<dbReference type="AlphaFoldDB" id="A0A5B7JS60"/>
<feature type="compositionally biased region" description="Polar residues" evidence="1">
    <location>
        <begin position="52"/>
        <end position="69"/>
    </location>
</feature>
<dbReference type="EMBL" id="VSRR010110920">
    <property type="protein sequence ID" value="MPC97669.1"/>
    <property type="molecule type" value="Genomic_DNA"/>
</dbReference>
<evidence type="ECO:0000313" key="3">
    <source>
        <dbReference type="Proteomes" id="UP000324222"/>
    </source>
</evidence>
<keyword evidence="3" id="KW-1185">Reference proteome</keyword>
<comment type="caution">
    <text evidence="2">The sequence shown here is derived from an EMBL/GenBank/DDBJ whole genome shotgun (WGS) entry which is preliminary data.</text>
</comment>